<sequence length="86" mass="10067">MLFDENRFFKESSEEEREHAEKLIKYQVAGRNNDPQLADFIESEFLAEQVESIKKISEYVAQLRRIGKGHGTWHFNQSLLHEGNTA</sequence>
<keyword evidence="6 12" id="KW-0479">Metal-binding</keyword>
<organism evidence="15 16">
    <name type="scientific">Lupinus angustifolius</name>
    <name type="common">Narrow-leaved blue lupine</name>
    <dbReference type="NCBI Taxonomy" id="3871"/>
    <lineage>
        <taxon>Eukaryota</taxon>
        <taxon>Viridiplantae</taxon>
        <taxon>Streptophyta</taxon>
        <taxon>Embryophyta</taxon>
        <taxon>Tracheophyta</taxon>
        <taxon>Spermatophyta</taxon>
        <taxon>Magnoliopsida</taxon>
        <taxon>eudicotyledons</taxon>
        <taxon>Gunneridae</taxon>
        <taxon>Pentapetalae</taxon>
        <taxon>rosids</taxon>
        <taxon>fabids</taxon>
        <taxon>Fabales</taxon>
        <taxon>Fabaceae</taxon>
        <taxon>Papilionoideae</taxon>
        <taxon>50 kb inversion clade</taxon>
        <taxon>genistoids sensu lato</taxon>
        <taxon>core genistoids</taxon>
        <taxon>Genisteae</taxon>
        <taxon>Lupinus</taxon>
    </lineage>
</organism>
<evidence type="ECO:0000313" key="16">
    <source>
        <dbReference type="Proteomes" id="UP000188354"/>
    </source>
</evidence>
<dbReference type="PROSITE" id="PS00204">
    <property type="entry name" value="FERRITIN_2"/>
    <property type="match status" value="1"/>
</dbReference>
<evidence type="ECO:0000256" key="6">
    <source>
        <dbReference type="ARBA" id="ARBA00022723"/>
    </source>
</evidence>
<dbReference type="EC" id="1.16.3.1" evidence="13"/>
<evidence type="ECO:0000256" key="5">
    <source>
        <dbReference type="ARBA" id="ARBA00022640"/>
    </source>
</evidence>
<dbReference type="PANTHER" id="PTHR11431">
    <property type="entry name" value="FERRITIN"/>
    <property type="match status" value="1"/>
</dbReference>
<dbReference type="Gene3D" id="1.20.1260.10">
    <property type="match status" value="2"/>
</dbReference>
<comment type="similarity">
    <text evidence="2 13">Belongs to the ferritin family.</text>
</comment>
<dbReference type="InterPro" id="IPR009040">
    <property type="entry name" value="Ferritin-like_diiron"/>
</dbReference>
<feature type="binding site" evidence="12">
    <location>
        <position position="49"/>
    </location>
    <ligand>
        <name>Fe cation</name>
        <dbReference type="ChEBI" id="CHEBI:24875"/>
        <label>1</label>
    </ligand>
</feature>
<dbReference type="GO" id="GO:0008198">
    <property type="term" value="F:ferrous iron binding"/>
    <property type="evidence" value="ECO:0007669"/>
    <property type="project" value="TreeGrafter"/>
</dbReference>
<feature type="domain" description="Ferritin-like diiron" evidence="14">
    <location>
        <begin position="1"/>
        <end position="67"/>
    </location>
</feature>
<keyword evidence="8 12" id="KW-0408">Iron</keyword>
<keyword evidence="7" id="KW-0809">Transit peptide</keyword>
<evidence type="ECO:0000256" key="13">
    <source>
        <dbReference type="RuleBase" id="RU361145"/>
    </source>
</evidence>
<evidence type="ECO:0000256" key="1">
    <source>
        <dbReference type="ARBA" id="ARBA00004229"/>
    </source>
</evidence>
<evidence type="ECO:0000256" key="4">
    <source>
        <dbReference type="ARBA" id="ARBA00022528"/>
    </source>
</evidence>
<evidence type="ECO:0000313" key="15">
    <source>
        <dbReference type="EMBL" id="OIW14787.1"/>
    </source>
</evidence>
<feature type="binding site" evidence="12">
    <location>
        <position position="16"/>
    </location>
    <ligand>
        <name>Fe cation</name>
        <dbReference type="ChEBI" id="CHEBI:24875"/>
        <label>1</label>
    </ligand>
</feature>
<keyword evidence="3 13" id="KW-0409">Iron storage</keyword>
<keyword evidence="16" id="KW-1185">Reference proteome</keyword>
<dbReference type="InterPro" id="IPR008331">
    <property type="entry name" value="Ferritin_DPS_dom"/>
</dbReference>
<dbReference type="STRING" id="3871.A0A1J7IPV6"/>
<dbReference type="Proteomes" id="UP000188354">
    <property type="component" value="Chromosome LG03"/>
</dbReference>
<dbReference type="SUPFAM" id="SSF47240">
    <property type="entry name" value="Ferritin-like"/>
    <property type="match status" value="1"/>
</dbReference>
<dbReference type="InterPro" id="IPR014034">
    <property type="entry name" value="Ferritin_CS"/>
</dbReference>
<evidence type="ECO:0000256" key="12">
    <source>
        <dbReference type="PIRSR" id="PIRSR601519-1"/>
    </source>
</evidence>
<comment type="subunit">
    <text evidence="10">Oligomer of 24 subunits. There are two types of subunits: L (light) chain and H (heavy) chain. The major chain can be light or heavy, depending on the species and tissue type. The functional molecule forms a roughly spherical shell with a diameter of 12 nm and contains a central cavity into which the insoluble mineral iron core is deposited.</text>
</comment>
<dbReference type="InterPro" id="IPR009078">
    <property type="entry name" value="Ferritin-like_SF"/>
</dbReference>
<dbReference type="PROSITE" id="PS50905">
    <property type="entry name" value="FERRITIN_LIKE"/>
    <property type="match status" value="1"/>
</dbReference>
<gene>
    <name evidence="15" type="ORF">TanjilG_05408</name>
</gene>
<dbReference type="AlphaFoldDB" id="A0A1J7IPV6"/>
<dbReference type="GO" id="GO:0008199">
    <property type="term" value="F:ferric iron binding"/>
    <property type="evidence" value="ECO:0007669"/>
    <property type="project" value="InterPro"/>
</dbReference>
<accession>A0A1J7IPV6</accession>
<evidence type="ECO:0000256" key="11">
    <source>
        <dbReference type="ARBA" id="ARBA00047990"/>
    </source>
</evidence>
<comment type="catalytic activity">
    <reaction evidence="11 13">
        <text>4 Fe(2+) + O2 + 4 H(+) = 4 Fe(3+) + 2 H2O</text>
        <dbReference type="Rhea" id="RHEA:11148"/>
        <dbReference type="ChEBI" id="CHEBI:15377"/>
        <dbReference type="ChEBI" id="CHEBI:15378"/>
        <dbReference type="ChEBI" id="CHEBI:15379"/>
        <dbReference type="ChEBI" id="CHEBI:29033"/>
        <dbReference type="ChEBI" id="CHEBI:29034"/>
        <dbReference type="EC" id="1.16.3.1"/>
    </reaction>
</comment>
<keyword evidence="4" id="KW-0150">Chloroplast</keyword>
<dbReference type="GO" id="GO:0009507">
    <property type="term" value="C:chloroplast"/>
    <property type="evidence" value="ECO:0007669"/>
    <property type="project" value="UniProtKB-SubCell"/>
</dbReference>
<evidence type="ECO:0000256" key="3">
    <source>
        <dbReference type="ARBA" id="ARBA00022434"/>
    </source>
</evidence>
<name>A0A1J7IPV6_LUPAN</name>
<comment type="subcellular location">
    <subcellularLocation>
        <location evidence="1">Plastid</location>
        <location evidence="1">Chloroplast</location>
    </subcellularLocation>
</comment>
<dbReference type="Pfam" id="PF00210">
    <property type="entry name" value="Ferritin"/>
    <property type="match status" value="1"/>
</dbReference>
<keyword evidence="5" id="KW-0934">Plastid</keyword>
<proteinExistence type="inferred from homology"/>
<protein>
    <recommendedName>
        <fullName evidence="13">Ferritin</fullName>
        <ecNumber evidence="13">1.16.3.1</ecNumber>
    </recommendedName>
</protein>
<dbReference type="GO" id="GO:0004322">
    <property type="term" value="F:ferroxidase activity"/>
    <property type="evidence" value="ECO:0007669"/>
    <property type="project" value="UniProtKB-EC"/>
</dbReference>
<evidence type="ECO:0000256" key="8">
    <source>
        <dbReference type="ARBA" id="ARBA00023004"/>
    </source>
</evidence>
<evidence type="ECO:0000256" key="9">
    <source>
        <dbReference type="ARBA" id="ARBA00025111"/>
    </source>
</evidence>
<dbReference type="InterPro" id="IPR012347">
    <property type="entry name" value="Ferritin-like"/>
</dbReference>
<reference evidence="15 16" key="1">
    <citation type="journal article" date="2017" name="Plant Biotechnol. J.">
        <title>A comprehensive draft genome sequence for lupin (Lupinus angustifolius), an emerging health food: insights into plant-microbe interactions and legume evolution.</title>
        <authorList>
            <person name="Hane J.K."/>
            <person name="Ming Y."/>
            <person name="Kamphuis L.G."/>
            <person name="Nelson M.N."/>
            <person name="Garg G."/>
            <person name="Atkins C.A."/>
            <person name="Bayer P.E."/>
            <person name="Bravo A."/>
            <person name="Bringans S."/>
            <person name="Cannon S."/>
            <person name="Edwards D."/>
            <person name="Foley R."/>
            <person name="Gao L.L."/>
            <person name="Harrison M.J."/>
            <person name="Huang W."/>
            <person name="Hurgobin B."/>
            <person name="Li S."/>
            <person name="Liu C.W."/>
            <person name="McGrath A."/>
            <person name="Morahan G."/>
            <person name="Murray J."/>
            <person name="Weller J."/>
            <person name="Jian J."/>
            <person name="Singh K.B."/>
        </authorList>
    </citation>
    <scope>NUCLEOTIDE SEQUENCE [LARGE SCALE GENOMIC DNA]</scope>
    <source>
        <strain evidence="16">cv. Tanjil</strain>
        <tissue evidence="15">Whole plant</tissue>
    </source>
</reference>
<comment type="function">
    <text evidence="13">Stores iron in a soluble, non-toxic, readily available form. Important for iron homeostasis. Iron is taken up in the ferrous form and deposited as ferric hydroxides after oxidation.</text>
</comment>
<dbReference type="PANTHER" id="PTHR11431:SF90">
    <property type="entry name" value="FERRITIN-1, CHLOROPLASTIC"/>
    <property type="match status" value="1"/>
</dbReference>
<dbReference type="EMBL" id="CM007363">
    <property type="protein sequence ID" value="OIW14787.1"/>
    <property type="molecule type" value="Genomic_DNA"/>
</dbReference>
<dbReference type="Gramene" id="OIW14787">
    <property type="protein sequence ID" value="OIW14787"/>
    <property type="gene ID" value="TanjilG_05408"/>
</dbReference>
<dbReference type="InterPro" id="IPR001519">
    <property type="entry name" value="Ferritin"/>
</dbReference>
<evidence type="ECO:0000256" key="2">
    <source>
        <dbReference type="ARBA" id="ARBA00007513"/>
    </source>
</evidence>
<evidence type="ECO:0000256" key="7">
    <source>
        <dbReference type="ARBA" id="ARBA00022946"/>
    </source>
</evidence>
<evidence type="ECO:0000256" key="10">
    <source>
        <dbReference type="ARBA" id="ARBA00026060"/>
    </source>
</evidence>
<comment type="function">
    <text evidence="9">Stores iron in a soluble, non-toxic, readily available form. Important for iron homeostasis. Has ferroxidase activity. Iron is taken up in the ferrous form and deposited as ferric hydroxides after oxidation.</text>
</comment>
<dbReference type="GO" id="GO:0006879">
    <property type="term" value="P:intracellular iron ion homeostasis"/>
    <property type="evidence" value="ECO:0007669"/>
    <property type="project" value="UniProtKB-KW"/>
</dbReference>
<keyword evidence="13" id="KW-0560">Oxidoreductase</keyword>
<evidence type="ECO:0000259" key="14">
    <source>
        <dbReference type="PROSITE" id="PS50905"/>
    </source>
</evidence>
<dbReference type="GO" id="GO:0006826">
    <property type="term" value="P:iron ion transport"/>
    <property type="evidence" value="ECO:0007669"/>
    <property type="project" value="InterPro"/>
</dbReference>